<name>A0A844QFT1_9HYPH</name>
<comment type="caution">
    <text evidence="1">The sequence shown here is derived from an EMBL/GenBank/DDBJ whole genome shotgun (WGS) entry which is preliminary data.</text>
</comment>
<evidence type="ECO:0000313" key="2">
    <source>
        <dbReference type="Proteomes" id="UP000463224"/>
    </source>
</evidence>
<proteinExistence type="predicted"/>
<accession>A0A844QFT1</accession>
<organism evidence="1 2">
    <name type="scientific">Nitratireductor arenosus</name>
    <dbReference type="NCBI Taxonomy" id="2682096"/>
    <lineage>
        <taxon>Bacteria</taxon>
        <taxon>Pseudomonadati</taxon>
        <taxon>Pseudomonadota</taxon>
        <taxon>Alphaproteobacteria</taxon>
        <taxon>Hyphomicrobiales</taxon>
        <taxon>Phyllobacteriaceae</taxon>
        <taxon>Nitratireductor</taxon>
    </lineage>
</organism>
<gene>
    <name evidence="1" type="ORF">GN330_09410</name>
</gene>
<keyword evidence="2" id="KW-1185">Reference proteome</keyword>
<dbReference type="AlphaFoldDB" id="A0A844QFT1"/>
<dbReference type="EMBL" id="WPHG01000002">
    <property type="protein sequence ID" value="MVA97464.1"/>
    <property type="molecule type" value="Genomic_DNA"/>
</dbReference>
<reference evidence="1 2" key="1">
    <citation type="submission" date="2019-12" db="EMBL/GenBank/DDBJ databases">
        <title>Nitratireductor arenosus sp. nov., Isolated from sea sand, Jeju island, South Korea.</title>
        <authorList>
            <person name="Kim W."/>
        </authorList>
    </citation>
    <scope>NUCLEOTIDE SEQUENCE [LARGE SCALE GENOMIC DNA]</scope>
    <source>
        <strain evidence="1 2">CAU 1489</strain>
    </source>
</reference>
<dbReference type="RefSeq" id="WP_156712422.1">
    <property type="nucleotide sequence ID" value="NZ_WPHG01000002.1"/>
</dbReference>
<evidence type="ECO:0000313" key="1">
    <source>
        <dbReference type="EMBL" id="MVA97464.1"/>
    </source>
</evidence>
<protein>
    <submittedName>
        <fullName evidence="1">Uncharacterized protein</fullName>
    </submittedName>
</protein>
<dbReference type="Proteomes" id="UP000463224">
    <property type="component" value="Unassembled WGS sequence"/>
</dbReference>
<sequence>MDAKKTVGDSFRFAARRGSVPVASLSAGAVECAVRRRPTVAFDGGSEQYATTIRISLPRGWARGLGKERTVSLTENKRTFLSC</sequence>